<dbReference type="SUPFAM" id="SSF56214">
    <property type="entry name" value="4'-phosphopantetheinyl transferase"/>
    <property type="match status" value="2"/>
</dbReference>
<accession>B1VYM9</accession>
<dbReference type="GO" id="GO:0008897">
    <property type="term" value="F:holo-[acyl-carrier-protein] synthase activity"/>
    <property type="evidence" value="ECO:0007669"/>
    <property type="project" value="InterPro"/>
</dbReference>
<sequence length="240" mass="24665">MTPPPAVPDLPPSRAPGSDGVIPADAGVFALVATTAEVLAHPELDERLLAPWERRRLAGIRVPGRRDDVVAARLLLRLCASRATGLPPDAVAPAQRCPGCGRDGHGRPYLPDHPALGASLSHADGLVAAAVGPGPVGVDVEPLTRRPGPPPVLRRLLPPDAVDAACAAPDPGPALLRLWVRREALFKAGFAAGAEGGPGPGETRLTEWTDHRRAAVVALAYADGLPGRPLSPGPAPPSGR</sequence>
<organism evidence="3 4">
    <name type="scientific">Streptomyces griseus subsp. griseus (strain JCM 4626 / CBS 651.72 / NBRC 13350 / KCC S-0626 / ISP 5235)</name>
    <dbReference type="NCBI Taxonomy" id="455632"/>
    <lineage>
        <taxon>Bacteria</taxon>
        <taxon>Bacillati</taxon>
        <taxon>Actinomycetota</taxon>
        <taxon>Actinomycetes</taxon>
        <taxon>Kitasatosporales</taxon>
        <taxon>Streptomycetaceae</taxon>
        <taxon>Streptomyces</taxon>
    </lineage>
</organism>
<dbReference type="InterPro" id="IPR037143">
    <property type="entry name" value="4-PPantetheinyl_Trfase_dom_sf"/>
</dbReference>
<protein>
    <recommendedName>
        <fullName evidence="2">4'-phosphopantetheinyl transferase domain-containing protein</fullName>
    </recommendedName>
</protein>
<dbReference type="KEGG" id="sgr:SGR_5185"/>
<dbReference type="GO" id="GO:0000287">
    <property type="term" value="F:magnesium ion binding"/>
    <property type="evidence" value="ECO:0007669"/>
    <property type="project" value="InterPro"/>
</dbReference>
<dbReference type="HOGENOM" id="CLU_057011_2_1_11"/>
<evidence type="ECO:0000313" key="3">
    <source>
        <dbReference type="EMBL" id="BAG22014.1"/>
    </source>
</evidence>
<evidence type="ECO:0000313" key="4">
    <source>
        <dbReference type="Proteomes" id="UP000001685"/>
    </source>
</evidence>
<proteinExistence type="predicted"/>
<gene>
    <name evidence="3" type="ordered locus">SGR_5185</name>
</gene>
<evidence type="ECO:0000256" key="1">
    <source>
        <dbReference type="ARBA" id="ARBA00022679"/>
    </source>
</evidence>
<dbReference type="EMBL" id="AP009493">
    <property type="protein sequence ID" value="BAG22014.1"/>
    <property type="molecule type" value="Genomic_DNA"/>
</dbReference>
<keyword evidence="1" id="KW-0808">Transferase</keyword>
<dbReference type="RefSeq" id="WP_012381141.1">
    <property type="nucleotide sequence ID" value="NC_010572.1"/>
</dbReference>
<dbReference type="Gene3D" id="3.90.470.20">
    <property type="entry name" value="4'-phosphopantetheinyl transferase domain"/>
    <property type="match status" value="1"/>
</dbReference>
<name>B1VYM9_STRGG</name>
<evidence type="ECO:0000259" key="2">
    <source>
        <dbReference type="Pfam" id="PF01648"/>
    </source>
</evidence>
<dbReference type="eggNOG" id="COG2091">
    <property type="taxonomic scope" value="Bacteria"/>
</dbReference>
<dbReference type="Pfam" id="PF01648">
    <property type="entry name" value="ACPS"/>
    <property type="match status" value="1"/>
</dbReference>
<dbReference type="Proteomes" id="UP000001685">
    <property type="component" value="Chromosome"/>
</dbReference>
<feature type="domain" description="4'-phosphopantetheinyl transferase" evidence="2">
    <location>
        <begin position="135"/>
        <end position="189"/>
    </location>
</feature>
<reference evidence="4" key="1">
    <citation type="journal article" date="2008" name="J. Bacteriol.">
        <title>Genome sequence of the streptomycin-producing microorganism Streptomyces griseus IFO 13350.</title>
        <authorList>
            <person name="Ohnishi Y."/>
            <person name="Ishikawa J."/>
            <person name="Hara H."/>
            <person name="Suzuki H."/>
            <person name="Ikenoya M."/>
            <person name="Ikeda H."/>
            <person name="Yamashita A."/>
            <person name="Hattori M."/>
            <person name="Horinouchi S."/>
        </authorList>
    </citation>
    <scope>NUCLEOTIDE SEQUENCE [LARGE SCALE GENOMIC DNA]</scope>
    <source>
        <strain evidence="4">JCM 4626 / NBRC 13350</strain>
    </source>
</reference>
<dbReference type="AlphaFoldDB" id="B1VYM9"/>
<dbReference type="InterPro" id="IPR008278">
    <property type="entry name" value="4-PPantetheinyl_Trfase_dom"/>
</dbReference>
<dbReference type="PATRIC" id="fig|455632.4.peg.5311"/>